<protein>
    <recommendedName>
        <fullName evidence="4">Cyanovirin-N domain-containing protein</fullName>
    </recommendedName>
</protein>
<evidence type="ECO:0000313" key="3">
    <source>
        <dbReference type="Proteomes" id="UP000245783"/>
    </source>
</evidence>
<feature type="signal peptide" evidence="1">
    <location>
        <begin position="1"/>
        <end position="19"/>
    </location>
</feature>
<dbReference type="InParanoid" id="A0A316VSW3"/>
<gene>
    <name evidence="2" type="ORF">IE81DRAFT_325876</name>
</gene>
<sequence>MRFSILAALALAGPLLVIAAPAGEAPAVAQDTSISSTCDDEFCDRREFFYADSSFNTDTVCDGFRSECYKRASSTVQLRATCRAHPDQGFVRFQCVELRNRGGAWSGTSEVGKEIGLKEVRQSDGRCDEIYQGLCVDDQAPTGTVQLQDPFLSQPAP</sequence>
<dbReference type="AlphaFoldDB" id="A0A316VSW3"/>
<name>A0A316VSW3_9BASI</name>
<dbReference type="EMBL" id="KZ819429">
    <property type="protein sequence ID" value="PWN40128.1"/>
    <property type="molecule type" value="Genomic_DNA"/>
</dbReference>
<evidence type="ECO:0000313" key="2">
    <source>
        <dbReference type="EMBL" id="PWN40128.1"/>
    </source>
</evidence>
<organism evidence="2 3">
    <name type="scientific">Ceraceosorus guamensis</name>
    <dbReference type="NCBI Taxonomy" id="1522189"/>
    <lineage>
        <taxon>Eukaryota</taxon>
        <taxon>Fungi</taxon>
        <taxon>Dikarya</taxon>
        <taxon>Basidiomycota</taxon>
        <taxon>Ustilaginomycotina</taxon>
        <taxon>Exobasidiomycetes</taxon>
        <taxon>Ceraceosorales</taxon>
        <taxon>Ceraceosoraceae</taxon>
        <taxon>Ceraceosorus</taxon>
    </lineage>
</organism>
<keyword evidence="1" id="KW-0732">Signal</keyword>
<accession>A0A316VSW3</accession>
<dbReference type="Proteomes" id="UP000245783">
    <property type="component" value="Unassembled WGS sequence"/>
</dbReference>
<proteinExistence type="predicted"/>
<dbReference type="RefSeq" id="XP_025367288.1">
    <property type="nucleotide sequence ID" value="XM_025514645.1"/>
</dbReference>
<evidence type="ECO:0008006" key="4">
    <source>
        <dbReference type="Google" id="ProtNLM"/>
    </source>
</evidence>
<keyword evidence="3" id="KW-1185">Reference proteome</keyword>
<evidence type="ECO:0000256" key="1">
    <source>
        <dbReference type="SAM" id="SignalP"/>
    </source>
</evidence>
<dbReference type="GeneID" id="37036515"/>
<reference evidence="2 3" key="1">
    <citation type="journal article" date="2018" name="Mol. Biol. Evol.">
        <title>Broad Genomic Sampling Reveals a Smut Pathogenic Ancestry of the Fungal Clade Ustilaginomycotina.</title>
        <authorList>
            <person name="Kijpornyongpan T."/>
            <person name="Mondo S.J."/>
            <person name="Barry K."/>
            <person name="Sandor L."/>
            <person name="Lee J."/>
            <person name="Lipzen A."/>
            <person name="Pangilinan J."/>
            <person name="LaButti K."/>
            <person name="Hainaut M."/>
            <person name="Henrissat B."/>
            <person name="Grigoriev I.V."/>
            <person name="Spatafora J.W."/>
            <person name="Aime M.C."/>
        </authorList>
    </citation>
    <scope>NUCLEOTIDE SEQUENCE [LARGE SCALE GENOMIC DNA]</scope>
    <source>
        <strain evidence="2 3">MCA 4658</strain>
    </source>
</reference>
<feature type="chain" id="PRO_5016375041" description="Cyanovirin-N domain-containing protein" evidence="1">
    <location>
        <begin position="20"/>
        <end position="157"/>
    </location>
</feature>